<reference evidence="9" key="1">
    <citation type="submission" date="2007-10" db="EMBL/GenBank/DDBJ databases">
        <title>Complete sequence of chromosome of Desulforudis audaxviator MP104C.</title>
        <authorList>
            <person name="Copeland A."/>
            <person name="Lucas S."/>
            <person name="Lapidus A."/>
            <person name="Barry K."/>
            <person name="Glavina del Rio T."/>
            <person name="Dalin E."/>
            <person name="Tice H."/>
            <person name="Bruce D."/>
            <person name="Pitluck S."/>
            <person name="Lowry S.R."/>
            <person name="Larimer F."/>
            <person name="Land M.L."/>
            <person name="Hauser L."/>
            <person name="Kyrpides N."/>
            <person name="Ivanova N.N."/>
            <person name="Richardson P."/>
        </authorList>
    </citation>
    <scope>NUCLEOTIDE SEQUENCE [LARGE SCALE GENOMIC DNA]</scope>
    <source>
        <strain evidence="9">MP104C</strain>
    </source>
</reference>
<dbReference type="InterPro" id="IPR003135">
    <property type="entry name" value="ATP-grasp_carboxylate-amine"/>
</dbReference>
<keyword evidence="8" id="KW-0456">Lyase</keyword>
<dbReference type="PANTHER" id="PTHR11609:SF5">
    <property type="entry name" value="PHOSPHORIBOSYLAMINOIMIDAZOLE CARBOXYLASE"/>
    <property type="match status" value="1"/>
</dbReference>
<dbReference type="GO" id="GO:0004638">
    <property type="term" value="F:phosphoribosylaminoimidazole carboxylase activity"/>
    <property type="evidence" value="ECO:0007669"/>
    <property type="project" value="InterPro"/>
</dbReference>
<dbReference type="InterPro" id="IPR011761">
    <property type="entry name" value="ATP-grasp"/>
</dbReference>
<dbReference type="GO" id="GO:0006189">
    <property type="term" value="P:'de novo' IMP biosynthetic process"/>
    <property type="evidence" value="ECO:0007669"/>
    <property type="project" value="UniProtKB-UniRule"/>
</dbReference>
<dbReference type="UniPathway" id="UPA00074">
    <property type="reaction ID" value="UER00942"/>
</dbReference>
<comment type="subunit">
    <text evidence="5 6">Homodimer.</text>
</comment>
<evidence type="ECO:0000256" key="5">
    <source>
        <dbReference type="HAMAP-Rule" id="MF_01928"/>
    </source>
</evidence>
<dbReference type="Gene3D" id="3.30.1490.20">
    <property type="entry name" value="ATP-grasp fold, A domain"/>
    <property type="match status" value="1"/>
</dbReference>
<dbReference type="NCBIfam" id="NF004677">
    <property type="entry name" value="PRK06019.1-3"/>
    <property type="match status" value="1"/>
</dbReference>
<dbReference type="InterPro" id="IPR005875">
    <property type="entry name" value="PurK"/>
</dbReference>
<dbReference type="KEGG" id="dau:Daud_1972"/>
<keyword evidence="1 5" id="KW-0436">Ligase</keyword>
<comment type="function">
    <text evidence="5">Catalyzes the ATP-dependent conversion of 5-aminoimidazole ribonucleotide (AIR) and HCO(3)(-) to N5-carboxyaminoimidazole ribonucleotide (N5-CAIR).</text>
</comment>
<feature type="binding site" evidence="5">
    <location>
        <position position="146"/>
    </location>
    <ligand>
        <name>ATP</name>
        <dbReference type="ChEBI" id="CHEBI:30616"/>
    </ligand>
</feature>
<evidence type="ECO:0000256" key="6">
    <source>
        <dbReference type="RuleBase" id="RU361200"/>
    </source>
</evidence>
<keyword evidence="9" id="KW-1185">Reference proteome</keyword>
<feature type="binding site" evidence="5">
    <location>
        <position position="189"/>
    </location>
    <ligand>
        <name>ATP</name>
        <dbReference type="ChEBI" id="CHEBI:30616"/>
    </ligand>
</feature>
<dbReference type="AlphaFoldDB" id="B1I5Y3"/>
<keyword evidence="2 5" id="KW-0547">Nucleotide-binding</keyword>
<dbReference type="SUPFAM" id="SSF56059">
    <property type="entry name" value="Glutathione synthetase ATP-binding domain-like"/>
    <property type="match status" value="1"/>
</dbReference>
<dbReference type="InterPro" id="IPR011054">
    <property type="entry name" value="Rudment_hybrid_motif"/>
</dbReference>
<dbReference type="FunFam" id="3.30.470.20:FF:000029">
    <property type="entry name" value="N5-carboxyaminoimidazole ribonucleotide synthase"/>
    <property type="match status" value="1"/>
</dbReference>
<dbReference type="GO" id="GO:0034028">
    <property type="term" value="F:5-(carboxyamino)imidazole ribonucleotide synthase activity"/>
    <property type="evidence" value="ECO:0007669"/>
    <property type="project" value="UniProtKB-UniRule"/>
</dbReference>
<evidence type="ECO:0000256" key="2">
    <source>
        <dbReference type="ARBA" id="ARBA00022741"/>
    </source>
</evidence>
<feature type="binding site" evidence="5">
    <location>
        <begin position="181"/>
        <end position="184"/>
    </location>
    <ligand>
        <name>ATP</name>
        <dbReference type="ChEBI" id="CHEBI:30616"/>
    </ligand>
</feature>
<dbReference type="GO" id="GO:0005524">
    <property type="term" value="F:ATP binding"/>
    <property type="evidence" value="ECO:0007669"/>
    <property type="project" value="UniProtKB-UniRule"/>
</dbReference>
<dbReference type="InterPro" id="IPR016185">
    <property type="entry name" value="PreATP-grasp_dom_sf"/>
</dbReference>
<feature type="binding site" evidence="5">
    <location>
        <position position="212"/>
    </location>
    <ligand>
        <name>ATP</name>
        <dbReference type="ChEBI" id="CHEBI:30616"/>
    </ligand>
</feature>
<evidence type="ECO:0000256" key="3">
    <source>
        <dbReference type="ARBA" id="ARBA00022755"/>
    </source>
</evidence>
<feature type="binding site" evidence="5">
    <location>
        <begin position="266"/>
        <end position="267"/>
    </location>
    <ligand>
        <name>ATP</name>
        <dbReference type="ChEBI" id="CHEBI:30616"/>
    </ligand>
</feature>
<dbReference type="FunFam" id="3.30.1490.20:FF:000015">
    <property type="entry name" value="N5-carboxyaminoimidazole ribonucleotide synthase"/>
    <property type="match status" value="1"/>
</dbReference>
<dbReference type="Gene3D" id="3.40.50.20">
    <property type="match status" value="1"/>
</dbReference>
<dbReference type="HAMAP" id="MF_01928">
    <property type="entry name" value="PurK"/>
    <property type="match status" value="1"/>
</dbReference>
<dbReference type="InterPro" id="IPR040686">
    <property type="entry name" value="PurK_C"/>
</dbReference>
<comment type="similarity">
    <text evidence="5 6">Belongs to the PurK/PurT family.</text>
</comment>
<dbReference type="InterPro" id="IPR054350">
    <property type="entry name" value="PurT/PurK_preATP-grasp"/>
</dbReference>
<gene>
    <name evidence="5 6" type="primary">purK</name>
    <name evidence="8" type="ordered locus">Daud_1972</name>
</gene>
<evidence type="ECO:0000313" key="9">
    <source>
        <dbReference type="Proteomes" id="UP000008544"/>
    </source>
</evidence>
<feature type="domain" description="ATP-grasp" evidence="7">
    <location>
        <begin position="110"/>
        <end position="296"/>
    </location>
</feature>
<organism evidence="8 9">
    <name type="scientific">Desulforudis audaxviator (strain MP104C)</name>
    <dbReference type="NCBI Taxonomy" id="477974"/>
    <lineage>
        <taxon>Bacteria</taxon>
        <taxon>Bacillati</taxon>
        <taxon>Bacillota</taxon>
        <taxon>Clostridia</taxon>
        <taxon>Thermoanaerobacterales</taxon>
        <taxon>Candidatus Desulforudaceae</taxon>
        <taxon>Candidatus Desulforudis</taxon>
    </lineage>
</organism>
<dbReference type="GO" id="GO:0005829">
    <property type="term" value="C:cytosol"/>
    <property type="evidence" value="ECO:0007669"/>
    <property type="project" value="TreeGrafter"/>
</dbReference>
<dbReference type="GO" id="GO:0046872">
    <property type="term" value="F:metal ion binding"/>
    <property type="evidence" value="ECO:0007669"/>
    <property type="project" value="InterPro"/>
</dbReference>
<protein>
    <recommendedName>
        <fullName evidence="5 6">N5-carboxyaminoimidazole ribonucleotide synthase</fullName>
        <shortName evidence="5 6">N5-CAIR synthase</shortName>
        <ecNumber evidence="5 6">6.3.4.18</ecNumber>
    </recommendedName>
    <alternativeName>
        <fullName evidence="5 6">5-(carboxyamino)imidazole ribonucleotide synthetase</fullName>
    </alternativeName>
</protein>
<dbReference type="Pfam" id="PF22660">
    <property type="entry name" value="RS_preATP-grasp-like"/>
    <property type="match status" value="1"/>
</dbReference>
<name>B1I5Y3_DESAP</name>
<reference evidence="8 9" key="2">
    <citation type="journal article" date="2008" name="Science">
        <title>Environmental genomics reveals a single-species ecosystem deep within Earth.</title>
        <authorList>
            <person name="Chivian D."/>
            <person name="Brodie E.L."/>
            <person name="Alm E.J."/>
            <person name="Culley D.E."/>
            <person name="Dehal P.S."/>
            <person name="Desantis T.Z."/>
            <person name="Gihring T.M."/>
            <person name="Lapidus A."/>
            <person name="Lin L.H."/>
            <person name="Lowry S.R."/>
            <person name="Moser D.P."/>
            <person name="Richardson P.M."/>
            <person name="Southam G."/>
            <person name="Wanger G."/>
            <person name="Pratt L.M."/>
            <person name="Andersen G.L."/>
            <person name="Hazen T.C."/>
            <person name="Brockman F.J."/>
            <person name="Arkin A.P."/>
            <person name="Onstott T.C."/>
        </authorList>
    </citation>
    <scope>NUCLEOTIDE SEQUENCE [LARGE SCALE GENOMIC DNA]</scope>
    <source>
        <strain evidence="8 9">MP104C</strain>
    </source>
</reference>
<comment type="catalytic activity">
    <reaction evidence="5 6">
        <text>5-amino-1-(5-phospho-beta-D-ribosyl)imidazole + hydrogencarbonate + ATP = 5-carboxyamino-1-(5-phospho-D-ribosyl)imidazole + ADP + phosphate + 2 H(+)</text>
        <dbReference type="Rhea" id="RHEA:19317"/>
        <dbReference type="ChEBI" id="CHEBI:15378"/>
        <dbReference type="ChEBI" id="CHEBI:17544"/>
        <dbReference type="ChEBI" id="CHEBI:30616"/>
        <dbReference type="ChEBI" id="CHEBI:43474"/>
        <dbReference type="ChEBI" id="CHEBI:58730"/>
        <dbReference type="ChEBI" id="CHEBI:137981"/>
        <dbReference type="ChEBI" id="CHEBI:456216"/>
        <dbReference type="EC" id="6.3.4.18"/>
    </reaction>
</comment>
<dbReference type="EMBL" id="CP000860">
    <property type="protein sequence ID" value="ACA60463.1"/>
    <property type="molecule type" value="Genomic_DNA"/>
</dbReference>
<dbReference type="SUPFAM" id="SSF51246">
    <property type="entry name" value="Rudiment single hybrid motif"/>
    <property type="match status" value="1"/>
</dbReference>
<dbReference type="Proteomes" id="UP000008544">
    <property type="component" value="Chromosome"/>
</dbReference>
<dbReference type="NCBIfam" id="NF004675">
    <property type="entry name" value="PRK06019.1-1"/>
    <property type="match status" value="1"/>
</dbReference>
<comment type="pathway">
    <text evidence="5 6">Purine metabolism; IMP biosynthesis via de novo pathway; 5-amino-1-(5-phospho-D-ribosyl)imidazole-4-carboxylate from 5-amino-1-(5-phospho-D-ribosyl)imidazole (N5-CAIR route): step 1/2.</text>
</comment>
<evidence type="ECO:0000256" key="1">
    <source>
        <dbReference type="ARBA" id="ARBA00022598"/>
    </source>
</evidence>
<dbReference type="HOGENOM" id="CLU_011534_0_1_9"/>
<sequence>MKTVFPGGRVGVLGGGQLGRMLALEAKRMGYGVGVLDPVAGCPAAQVADFFLQASLDDVEAALRLAAQVDVVTVENEFVPAALLARLERAVPVHPSASVLRTIQDRLLQKEFLKTAGFPQAPFAAVDDPRCLGEAVRAVDFPAVLKSRQGGYDGKGQVVVTEPGALESAWRAIGGRPAVLETLVPFKMEIAVILARGVQGETRVYPVAENVHVRHILHTTRVPAAVSERTSREAKRMACDIAELLGHVGVMAVEMFVLGGESVLVNEIAPRTHNSGHYTFGACVTSQFEQHLRAVCGLPLGDPALLSPAVMVNLLGELWVEGTPCWETVLSRPNARLHLYGKREAKVGRKMGHVLIVDADTDRALREAEEIVVLLRPGDSVSAPISRAGGGADGRWARC</sequence>
<proteinExistence type="inferred from homology"/>
<dbReference type="Gene3D" id="3.30.470.20">
    <property type="entry name" value="ATP-grasp fold, B domain"/>
    <property type="match status" value="1"/>
</dbReference>
<feature type="binding site" evidence="5">
    <location>
        <position position="106"/>
    </location>
    <ligand>
        <name>ATP</name>
        <dbReference type="ChEBI" id="CHEBI:30616"/>
    </ligand>
</feature>
<evidence type="ECO:0000313" key="8">
    <source>
        <dbReference type="EMBL" id="ACA60463.1"/>
    </source>
</evidence>
<dbReference type="RefSeq" id="WP_012303038.1">
    <property type="nucleotide sequence ID" value="NC_010424.1"/>
</dbReference>
<evidence type="ECO:0000256" key="4">
    <source>
        <dbReference type="ARBA" id="ARBA00022840"/>
    </source>
</evidence>
<dbReference type="PANTHER" id="PTHR11609">
    <property type="entry name" value="PURINE BIOSYNTHESIS PROTEIN 6/7, PUR6/7"/>
    <property type="match status" value="1"/>
</dbReference>
<comment type="function">
    <text evidence="6">Catalyzes the ATP-dependent conversion of 5-aminoimidazole ribonucleotide (AIR) and HCO(3)- to N5-carboxyaminoimidazole ribonucleotide (N5-CAIR).</text>
</comment>
<dbReference type="STRING" id="477974.Daud_1972"/>
<accession>B1I5Y3</accession>
<dbReference type="eggNOG" id="COG0026">
    <property type="taxonomic scope" value="Bacteria"/>
</dbReference>
<dbReference type="EC" id="6.3.4.18" evidence="5 6"/>
<evidence type="ECO:0000259" key="7">
    <source>
        <dbReference type="PROSITE" id="PS50975"/>
    </source>
</evidence>
<dbReference type="Pfam" id="PF02222">
    <property type="entry name" value="ATP-grasp"/>
    <property type="match status" value="1"/>
</dbReference>
<dbReference type="NCBIfam" id="NF004679">
    <property type="entry name" value="PRK06019.1-5"/>
    <property type="match status" value="1"/>
</dbReference>
<keyword evidence="3 5" id="KW-0658">Purine biosynthesis</keyword>
<dbReference type="InterPro" id="IPR013815">
    <property type="entry name" value="ATP_grasp_subdomain_1"/>
</dbReference>
<dbReference type="NCBIfam" id="TIGR01161">
    <property type="entry name" value="purK"/>
    <property type="match status" value="1"/>
</dbReference>
<dbReference type="Pfam" id="PF17769">
    <property type="entry name" value="PurK_C"/>
    <property type="match status" value="1"/>
</dbReference>
<dbReference type="PROSITE" id="PS50975">
    <property type="entry name" value="ATP_GRASP"/>
    <property type="match status" value="1"/>
</dbReference>
<dbReference type="NCBIfam" id="NF004676">
    <property type="entry name" value="PRK06019.1-2"/>
    <property type="match status" value="1"/>
</dbReference>
<feature type="binding site" evidence="5">
    <location>
        <begin position="151"/>
        <end position="157"/>
    </location>
    <ligand>
        <name>ATP</name>
        <dbReference type="ChEBI" id="CHEBI:30616"/>
    </ligand>
</feature>
<dbReference type="SUPFAM" id="SSF52440">
    <property type="entry name" value="PreATP-grasp domain"/>
    <property type="match status" value="1"/>
</dbReference>
<keyword evidence="4 5" id="KW-0067">ATP-binding</keyword>